<dbReference type="NCBIfam" id="TIGR00180">
    <property type="entry name" value="parB_part"/>
    <property type="match status" value="1"/>
</dbReference>
<sequence>MQIQPLPIESIHHRQDARPRSDGALAELASSIDKIGLINPIRVRMVGDGYEVVAGSHRLQAVDSLGWREVPCIVTTDDDIAAEMAMIAENLHRAELTALERDEQISKWVELNAKRVSLQGATKPNGGRPESGTRAAARDLGIESTDAHRAVQVASLSEEAKEAARNIGLDNNRSALLNAAKQPNAAAQVQALQQHKAGGIVARFAPANTVSPQPVPSKAFERFVALVGEIEAIPIPDLLQAAGRQRSVLGQRASGLANRMSEIMEALDQ</sequence>
<organism evidence="3 4">
    <name type="scientific">Aquamicrobium aerolatum DSM 21857</name>
    <dbReference type="NCBI Taxonomy" id="1121003"/>
    <lineage>
        <taxon>Bacteria</taxon>
        <taxon>Pseudomonadati</taxon>
        <taxon>Pseudomonadota</taxon>
        <taxon>Alphaproteobacteria</taxon>
        <taxon>Hyphomicrobiales</taxon>
        <taxon>Phyllobacteriaceae</taxon>
        <taxon>Aerobium</taxon>
    </lineage>
</organism>
<reference evidence="4" key="1">
    <citation type="submission" date="2016-10" db="EMBL/GenBank/DDBJ databases">
        <authorList>
            <person name="Varghese N."/>
            <person name="Submissions S."/>
        </authorList>
    </citation>
    <scope>NUCLEOTIDE SEQUENCE [LARGE SCALE GENOMIC DNA]</scope>
    <source>
        <strain evidence="4">DSM 21857</strain>
    </source>
</reference>
<dbReference type="InterPro" id="IPR003115">
    <property type="entry name" value="ParB_N"/>
</dbReference>
<accession>A0A1I3Q471</accession>
<dbReference type="OrthoDB" id="2053844at2"/>
<dbReference type="Pfam" id="PF02195">
    <property type="entry name" value="ParB_N"/>
    <property type="match status" value="1"/>
</dbReference>
<dbReference type="GO" id="GO:0005694">
    <property type="term" value="C:chromosome"/>
    <property type="evidence" value="ECO:0007669"/>
    <property type="project" value="TreeGrafter"/>
</dbReference>
<dbReference type="PANTHER" id="PTHR33375">
    <property type="entry name" value="CHROMOSOME-PARTITIONING PROTEIN PARB-RELATED"/>
    <property type="match status" value="1"/>
</dbReference>
<dbReference type="InterPro" id="IPR050336">
    <property type="entry name" value="Chromosome_partition/occlusion"/>
</dbReference>
<protein>
    <submittedName>
        <fullName evidence="3">ParB-like nuclease domain-containing protein</fullName>
    </submittedName>
</protein>
<evidence type="ECO:0000313" key="4">
    <source>
        <dbReference type="Proteomes" id="UP000242763"/>
    </source>
</evidence>
<dbReference type="Proteomes" id="UP000242763">
    <property type="component" value="Unassembled WGS sequence"/>
</dbReference>
<evidence type="ECO:0000256" key="1">
    <source>
        <dbReference type="ARBA" id="ARBA00006295"/>
    </source>
</evidence>
<dbReference type="GO" id="GO:0007059">
    <property type="term" value="P:chromosome segregation"/>
    <property type="evidence" value="ECO:0007669"/>
    <property type="project" value="TreeGrafter"/>
</dbReference>
<evidence type="ECO:0000259" key="2">
    <source>
        <dbReference type="SMART" id="SM00470"/>
    </source>
</evidence>
<dbReference type="InterPro" id="IPR004437">
    <property type="entry name" value="ParB/RepB/Spo0J"/>
</dbReference>
<keyword evidence="4" id="KW-1185">Reference proteome</keyword>
<dbReference type="AlphaFoldDB" id="A0A1I3Q471"/>
<feature type="domain" description="ParB-like N-terminal" evidence="2">
    <location>
        <begin position="4"/>
        <end position="91"/>
    </location>
</feature>
<dbReference type="STRING" id="1121003.SAMN03080618_02508"/>
<dbReference type="RefSeq" id="WP_091522851.1">
    <property type="nucleotide sequence ID" value="NZ_FORF01000014.1"/>
</dbReference>
<gene>
    <name evidence="3" type="ORF">SAMN03080618_02508</name>
</gene>
<dbReference type="SUPFAM" id="SSF110849">
    <property type="entry name" value="ParB/Sulfiredoxin"/>
    <property type="match status" value="1"/>
</dbReference>
<comment type="similarity">
    <text evidence="1">Belongs to the ParB family.</text>
</comment>
<dbReference type="InterPro" id="IPR036086">
    <property type="entry name" value="ParB/Sulfiredoxin_sf"/>
</dbReference>
<dbReference type="GO" id="GO:0003677">
    <property type="term" value="F:DNA binding"/>
    <property type="evidence" value="ECO:0007669"/>
    <property type="project" value="InterPro"/>
</dbReference>
<dbReference type="Gene3D" id="3.90.1530.10">
    <property type="entry name" value="Conserved hypothetical protein from pyrococcus furiosus pfu- 392566-001, ParB domain"/>
    <property type="match status" value="1"/>
</dbReference>
<dbReference type="PANTHER" id="PTHR33375:SF1">
    <property type="entry name" value="CHROMOSOME-PARTITIONING PROTEIN PARB-RELATED"/>
    <property type="match status" value="1"/>
</dbReference>
<dbReference type="SMART" id="SM00470">
    <property type="entry name" value="ParB"/>
    <property type="match status" value="1"/>
</dbReference>
<proteinExistence type="inferred from homology"/>
<evidence type="ECO:0000313" key="3">
    <source>
        <dbReference type="EMBL" id="SFJ28207.1"/>
    </source>
</evidence>
<name>A0A1I3Q471_9HYPH</name>
<dbReference type="EMBL" id="FORF01000014">
    <property type="protein sequence ID" value="SFJ28207.1"/>
    <property type="molecule type" value="Genomic_DNA"/>
</dbReference>